<evidence type="ECO:0000313" key="2">
    <source>
        <dbReference type="EMBL" id="AIF46280.1"/>
    </source>
</evidence>
<sequence>MLTVLVASSKGGCGKSTLVTQLASHWAQDGKHTAIVDADRQQSGFRWAANRPDNVPGVLAIEGGRKALDKIPPDTQRVLIDTPAGSQERDLEPYLEKADVVLVPVLPSTFDLDATFGFLEELQQVNRIKRGKLPVGLVGNRLKPWTNASQDAMARVAEQSPFPLVAQLRDSQAYVLLTALGKGIFDYASENVRSHQEDWKHLLRWIKRQH</sequence>
<dbReference type="STRING" id="1217721.HY57_02935"/>
<dbReference type="KEGG" id="dja:HY57_02935"/>
<dbReference type="PANTHER" id="PTHR13696">
    <property type="entry name" value="P-LOOP CONTAINING NUCLEOSIDE TRIPHOSPHATE HYDROLASE"/>
    <property type="match status" value="1"/>
</dbReference>
<dbReference type="PATRIC" id="fig|1217721.7.peg.619"/>
<dbReference type="Pfam" id="PF01656">
    <property type="entry name" value="CbiA"/>
    <property type="match status" value="1"/>
</dbReference>
<protein>
    <submittedName>
        <fullName evidence="2">CMP-binding protein</fullName>
    </submittedName>
</protein>
<keyword evidence="3" id="KW-1185">Reference proteome</keyword>
<dbReference type="RefSeq" id="WP_019466537.1">
    <property type="nucleotide sequence ID" value="NZ_ALOY01000175.1"/>
</dbReference>
<reference evidence="2 3" key="1">
    <citation type="submission" date="2014-07" db="EMBL/GenBank/DDBJ databases">
        <title>Complete Genome Sequence of Dyella japonica Strain A8 Isolated from Malaysian Tropical Soil.</title>
        <authorList>
            <person name="Hui R.K.H."/>
            <person name="Chen J.-W."/>
            <person name="Chan K.-G."/>
            <person name="Leung F.C.C."/>
        </authorList>
    </citation>
    <scope>NUCLEOTIDE SEQUENCE [LARGE SCALE GENOMIC DNA]</scope>
    <source>
        <strain evidence="2 3">A8</strain>
    </source>
</reference>
<organism evidence="2 3">
    <name type="scientific">Dyella japonica A8</name>
    <dbReference type="NCBI Taxonomy" id="1217721"/>
    <lineage>
        <taxon>Bacteria</taxon>
        <taxon>Pseudomonadati</taxon>
        <taxon>Pseudomonadota</taxon>
        <taxon>Gammaproteobacteria</taxon>
        <taxon>Lysobacterales</taxon>
        <taxon>Rhodanobacteraceae</taxon>
        <taxon>Dyella</taxon>
    </lineage>
</organism>
<name>A0A075JXG8_9GAMM</name>
<dbReference type="InterPro" id="IPR002586">
    <property type="entry name" value="CobQ/CobB/MinD/ParA_Nub-bd_dom"/>
</dbReference>
<dbReference type="OrthoDB" id="69313at2"/>
<dbReference type="InterPro" id="IPR027417">
    <property type="entry name" value="P-loop_NTPase"/>
</dbReference>
<dbReference type="AlphaFoldDB" id="A0A075JXG8"/>
<dbReference type="PANTHER" id="PTHR13696:SF96">
    <property type="entry name" value="COBQ_COBB_MIND_PARA NUCLEOTIDE BINDING DOMAIN-CONTAINING PROTEIN"/>
    <property type="match status" value="1"/>
</dbReference>
<feature type="domain" description="CobQ/CobB/MinD/ParA nucleotide binding" evidence="1">
    <location>
        <begin position="5"/>
        <end position="173"/>
    </location>
</feature>
<accession>A0A075JXG8</accession>
<dbReference type="EMBL" id="CP008884">
    <property type="protein sequence ID" value="AIF46280.1"/>
    <property type="molecule type" value="Genomic_DNA"/>
</dbReference>
<dbReference type="HOGENOM" id="CLU_037612_5_0_6"/>
<gene>
    <name evidence="2" type="ORF">HY57_02935</name>
</gene>
<dbReference type="SUPFAM" id="SSF52540">
    <property type="entry name" value="P-loop containing nucleoside triphosphate hydrolases"/>
    <property type="match status" value="1"/>
</dbReference>
<dbReference type="PIRSF" id="PIRSF009320">
    <property type="entry name" value="Nuc_binding_HP_1000"/>
    <property type="match status" value="1"/>
</dbReference>
<evidence type="ECO:0000313" key="3">
    <source>
        <dbReference type="Proteomes" id="UP000027987"/>
    </source>
</evidence>
<evidence type="ECO:0000259" key="1">
    <source>
        <dbReference type="Pfam" id="PF01656"/>
    </source>
</evidence>
<dbReference type="InterPro" id="IPR050678">
    <property type="entry name" value="DNA_Partitioning_ATPase"/>
</dbReference>
<dbReference type="Gene3D" id="3.40.50.300">
    <property type="entry name" value="P-loop containing nucleotide triphosphate hydrolases"/>
    <property type="match status" value="1"/>
</dbReference>
<dbReference type="Proteomes" id="UP000027987">
    <property type="component" value="Chromosome"/>
</dbReference>
<proteinExistence type="predicted"/>
<dbReference type="CDD" id="cd02042">
    <property type="entry name" value="ParAB_family"/>
    <property type="match status" value="1"/>
</dbReference>